<dbReference type="SUPFAM" id="SSF48452">
    <property type="entry name" value="TPR-like"/>
    <property type="match status" value="1"/>
</dbReference>
<comment type="caution">
    <text evidence="2">The sequence shown here is derived from an EMBL/GenBank/DDBJ whole genome shotgun (WGS) entry which is preliminary data.</text>
</comment>
<accession>A0A1V9G3B7</accession>
<name>A0A1V9G3B7_9BACT</name>
<sequence length="279" mass="31005">MRKTIMIGCLLAFAVTTKAQLKTPAPSSTQTIKQDFGLGSIELSYSRPNMKGRKIYGDLVPFGKVWRTGANQATTLTFSDEVTIGGTKIPAGKYGLLTIPDKGSWTFIITKSVDVTSPSAYKQENDVVRVQAKPVSIKNKMETFTMQFANVKPTSIELHLMWDQTDVALPISTDIEGKVMAQIDELMKQEDAKKHPYFGAAMYYMDNGKDLNQALTWFNKAAEQNPKAFWVLHQKANCLAKLGKKQEAIETANKSIELAKEAKNDDYVALNQKLLATLK</sequence>
<reference evidence="3" key="1">
    <citation type="submission" date="2016-04" db="EMBL/GenBank/DDBJ databases">
        <authorList>
            <person name="Chen L."/>
            <person name="Zhuang W."/>
            <person name="Wang G."/>
        </authorList>
    </citation>
    <scope>NUCLEOTIDE SEQUENCE [LARGE SCALE GENOMIC DNA]</scope>
    <source>
        <strain evidence="3">208</strain>
    </source>
</reference>
<dbReference type="Pfam" id="PF13431">
    <property type="entry name" value="TPR_17"/>
    <property type="match status" value="1"/>
</dbReference>
<dbReference type="Gene3D" id="1.25.40.10">
    <property type="entry name" value="Tetratricopeptide repeat domain"/>
    <property type="match status" value="1"/>
</dbReference>
<dbReference type="AlphaFoldDB" id="A0A1V9G3B7"/>
<dbReference type="STRING" id="550983.A4R26_15290"/>
<proteinExistence type="predicted"/>
<dbReference type="Proteomes" id="UP000192276">
    <property type="component" value="Unassembled WGS sequence"/>
</dbReference>
<dbReference type="InterPro" id="IPR021314">
    <property type="entry name" value="DUF2911"/>
</dbReference>
<keyword evidence="1" id="KW-0732">Signal</keyword>
<dbReference type="Pfam" id="PF11138">
    <property type="entry name" value="DUF2911"/>
    <property type="match status" value="1"/>
</dbReference>
<dbReference type="OrthoDB" id="9808374at2"/>
<dbReference type="RefSeq" id="WP_081163396.1">
    <property type="nucleotide sequence ID" value="NZ_LWBP01000078.1"/>
</dbReference>
<dbReference type="InterPro" id="IPR011990">
    <property type="entry name" value="TPR-like_helical_dom_sf"/>
</dbReference>
<organism evidence="2 3">
    <name type="scientific">Niastella populi</name>
    <dbReference type="NCBI Taxonomy" id="550983"/>
    <lineage>
        <taxon>Bacteria</taxon>
        <taxon>Pseudomonadati</taxon>
        <taxon>Bacteroidota</taxon>
        <taxon>Chitinophagia</taxon>
        <taxon>Chitinophagales</taxon>
        <taxon>Chitinophagaceae</taxon>
        <taxon>Niastella</taxon>
    </lineage>
</organism>
<feature type="chain" id="PRO_5012099434" evidence="1">
    <location>
        <begin position="20"/>
        <end position="279"/>
    </location>
</feature>
<evidence type="ECO:0000313" key="2">
    <source>
        <dbReference type="EMBL" id="OQP65070.1"/>
    </source>
</evidence>
<evidence type="ECO:0000313" key="3">
    <source>
        <dbReference type="Proteomes" id="UP000192276"/>
    </source>
</evidence>
<evidence type="ECO:0000256" key="1">
    <source>
        <dbReference type="SAM" id="SignalP"/>
    </source>
</evidence>
<gene>
    <name evidence="2" type="ORF">A4R26_15290</name>
</gene>
<protein>
    <submittedName>
        <fullName evidence="2">Uncharacterized protein</fullName>
    </submittedName>
</protein>
<keyword evidence="3" id="KW-1185">Reference proteome</keyword>
<feature type="signal peptide" evidence="1">
    <location>
        <begin position="1"/>
        <end position="19"/>
    </location>
</feature>
<dbReference type="EMBL" id="LWBP01000078">
    <property type="protein sequence ID" value="OQP65070.1"/>
    <property type="molecule type" value="Genomic_DNA"/>
</dbReference>